<evidence type="ECO:0000313" key="2">
    <source>
        <dbReference type="Proteomes" id="UP001145742"/>
    </source>
</evidence>
<reference evidence="1" key="1">
    <citation type="submission" date="2019-10" db="EMBL/GenBank/DDBJ databases">
        <authorList>
            <person name="Soares A.E.R."/>
            <person name="Aleixo A."/>
            <person name="Schneider P."/>
            <person name="Miyaki C.Y."/>
            <person name="Schneider M.P."/>
            <person name="Mello C."/>
            <person name="Vasconcelos A.T.R."/>
        </authorList>
    </citation>
    <scope>NUCLEOTIDE SEQUENCE</scope>
    <source>
        <tissue evidence="1">Muscle</tissue>
    </source>
</reference>
<comment type="caution">
    <text evidence="1">The sequence shown here is derived from an EMBL/GenBank/DDBJ whole genome shotgun (WGS) entry which is preliminary data.</text>
</comment>
<accession>A0ABQ9D567</accession>
<organism evidence="1 2">
    <name type="scientific">Willisornis vidua</name>
    <name type="common">Xingu scale-backed antbird</name>
    <dbReference type="NCBI Taxonomy" id="1566151"/>
    <lineage>
        <taxon>Eukaryota</taxon>
        <taxon>Metazoa</taxon>
        <taxon>Chordata</taxon>
        <taxon>Craniata</taxon>
        <taxon>Vertebrata</taxon>
        <taxon>Euteleostomi</taxon>
        <taxon>Archelosauria</taxon>
        <taxon>Archosauria</taxon>
        <taxon>Dinosauria</taxon>
        <taxon>Saurischia</taxon>
        <taxon>Theropoda</taxon>
        <taxon>Coelurosauria</taxon>
        <taxon>Aves</taxon>
        <taxon>Neognathae</taxon>
        <taxon>Neoaves</taxon>
        <taxon>Telluraves</taxon>
        <taxon>Australaves</taxon>
        <taxon>Passeriformes</taxon>
        <taxon>Thamnophilidae</taxon>
        <taxon>Willisornis</taxon>
    </lineage>
</organism>
<evidence type="ECO:0008006" key="3">
    <source>
        <dbReference type="Google" id="ProtNLM"/>
    </source>
</evidence>
<sequence length="176" mass="19343">MDRTGFHKKDMSLVPVASFVMNVSQVRSCPGARGFPPLPYKKGTVLFNIFINDLDTGLAGILSKFEDDTKLGGAADSFESREALQRDMDKLEDWAITNHIKFNKGKCQILHLGWMLESSTMERDLKVLVDGTLNMSQQCPGSQEGQLCPEGHQAQHCQLAKSRDCPALVCTGVASP</sequence>
<proteinExistence type="predicted"/>
<dbReference type="Proteomes" id="UP001145742">
    <property type="component" value="Unassembled WGS sequence"/>
</dbReference>
<dbReference type="PANTHER" id="PTHR33332">
    <property type="entry name" value="REVERSE TRANSCRIPTASE DOMAIN-CONTAINING PROTEIN"/>
    <property type="match status" value="1"/>
</dbReference>
<gene>
    <name evidence="1" type="ORF">WISP_95921</name>
</gene>
<protein>
    <recommendedName>
        <fullName evidence="3">Rna-directed dna polymerase from mobile element jockey-like</fullName>
    </recommendedName>
</protein>
<name>A0ABQ9D567_9PASS</name>
<dbReference type="EMBL" id="WHWB01034237">
    <property type="protein sequence ID" value="KAJ7412511.1"/>
    <property type="molecule type" value="Genomic_DNA"/>
</dbReference>
<evidence type="ECO:0000313" key="1">
    <source>
        <dbReference type="EMBL" id="KAJ7412511.1"/>
    </source>
</evidence>
<keyword evidence="2" id="KW-1185">Reference proteome</keyword>